<evidence type="ECO:0000256" key="1">
    <source>
        <dbReference type="ARBA" id="ARBA00004651"/>
    </source>
</evidence>
<evidence type="ECO:0000256" key="4">
    <source>
        <dbReference type="ARBA" id="ARBA00022989"/>
    </source>
</evidence>
<reference evidence="7 8" key="1">
    <citation type="submission" date="2015-09" db="EMBL/GenBank/DDBJ databases">
        <authorList>
            <consortium name="Pathogen Informatics"/>
        </authorList>
    </citation>
    <scope>NUCLEOTIDE SEQUENCE [LARGE SCALE GENOMIC DNA]</scope>
    <source>
        <strain evidence="7 8">2789STDY5834961</strain>
    </source>
</reference>
<feature type="transmembrane region" description="Helical" evidence="6">
    <location>
        <begin position="158"/>
        <end position="180"/>
    </location>
</feature>
<feature type="transmembrane region" description="Helical" evidence="6">
    <location>
        <begin position="128"/>
        <end position="146"/>
    </location>
</feature>
<sequence>MIDRSRSEYSIMNILTGFGGYFLNTLLGYICRIVFVQCLNADYLGINGLLTNILSMLSLAELGIGGAIGYALYKPIAEKDNEKIASLMGFYGKAYRIIGCVVALLGLFMIPFLKVIIISPPNISESIYTIYLLYLFNTASTYFFSYRSALISAAQKNYIVLGLNYIITIIQSVIQIPLLILTHNYMIYLVVQTVGTFINNFLISFIAKKMYPFITQKNAPALTKEERKKLFVNVKALTINKLSSTLVNNTDNIIITYLKGLISVGVVSNYTLLVNTLGALATQIFNGLTASVGNLNAIENKEKKYSFFKVLNLTNFWIYGWGTIGILFVCGDIVKLCFGNSYVLEFNIPLILAINFYMLGMQNAVWAYKNTMGLFKYGQYLLILTAVINLGLDFLLGYKWGMFGIYLASAISRLLTNTWYEPYAVFKYGLKINPIYYVKKYMEYIGILCITGGICYILCRMCHFTVLINVIIKILICSIVTNGMFYSCYHKTEEGKYLLNKAQKIMGRFKKRK</sequence>
<keyword evidence="3 6" id="KW-0812">Transmembrane</keyword>
<proteinExistence type="predicted"/>
<feature type="transmembrane region" description="Helical" evidence="6">
    <location>
        <begin position="346"/>
        <end position="368"/>
    </location>
</feature>
<dbReference type="EMBL" id="CYXO01000023">
    <property type="protein sequence ID" value="CUN24172.1"/>
    <property type="molecule type" value="Genomic_DNA"/>
</dbReference>
<evidence type="ECO:0000256" key="5">
    <source>
        <dbReference type="ARBA" id="ARBA00023136"/>
    </source>
</evidence>
<evidence type="ECO:0000313" key="7">
    <source>
        <dbReference type="EMBL" id="CUN24172.1"/>
    </source>
</evidence>
<evidence type="ECO:0008006" key="9">
    <source>
        <dbReference type="Google" id="ProtNLM"/>
    </source>
</evidence>
<keyword evidence="4 6" id="KW-1133">Transmembrane helix</keyword>
<dbReference type="RefSeq" id="WP_139009199.1">
    <property type="nucleotide sequence ID" value="NZ_CYXO01000023.1"/>
</dbReference>
<protein>
    <recommendedName>
        <fullName evidence="9">Polysaccharide biosynthesis protein</fullName>
    </recommendedName>
</protein>
<dbReference type="PANTHER" id="PTHR30250">
    <property type="entry name" value="PST FAMILY PREDICTED COLANIC ACID TRANSPORTER"/>
    <property type="match status" value="1"/>
</dbReference>
<feature type="transmembrane region" description="Helical" evidence="6">
    <location>
        <begin position="466"/>
        <end position="486"/>
    </location>
</feature>
<feature type="transmembrane region" description="Helical" evidence="6">
    <location>
        <begin position="441"/>
        <end position="459"/>
    </location>
</feature>
<dbReference type="InterPro" id="IPR050833">
    <property type="entry name" value="Poly_Biosynth_Transport"/>
</dbReference>
<feature type="transmembrane region" description="Helical" evidence="6">
    <location>
        <begin position="186"/>
        <end position="207"/>
    </location>
</feature>
<evidence type="ECO:0000256" key="6">
    <source>
        <dbReference type="SAM" id="Phobius"/>
    </source>
</evidence>
<name>A0A173V9Z3_9FIRM</name>
<keyword evidence="2" id="KW-1003">Cell membrane</keyword>
<feature type="transmembrane region" description="Helical" evidence="6">
    <location>
        <begin position="55"/>
        <end position="73"/>
    </location>
</feature>
<evidence type="ECO:0000256" key="2">
    <source>
        <dbReference type="ARBA" id="ARBA00022475"/>
    </source>
</evidence>
<gene>
    <name evidence="7" type="ORF">ERS852573_02777</name>
</gene>
<evidence type="ECO:0000256" key="3">
    <source>
        <dbReference type="ARBA" id="ARBA00022692"/>
    </source>
</evidence>
<dbReference type="OrthoDB" id="8609648at2"/>
<accession>A0A173V9Z3</accession>
<keyword evidence="5 6" id="KW-0472">Membrane</keyword>
<feature type="transmembrane region" description="Helical" evidence="6">
    <location>
        <begin position="12"/>
        <end position="35"/>
    </location>
</feature>
<feature type="transmembrane region" description="Helical" evidence="6">
    <location>
        <begin position="380"/>
        <end position="398"/>
    </location>
</feature>
<evidence type="ECO:0000313" key="8">
    <source>
        <dbReference type="Proteomes" id="UP000095597"/>
    </source>
</evidence>
<dbReference type="AlphaFoldDB" id="A0A173V9Z3"/>
<feature type="transmembrane region" description="Helical" evidence="6">
    <location>
        <begin position="94"/>
        <end position="116"/>
    </location>
</feature>
<dbReference type="PANTHER" id="PTHR30250:SF26">
    <property type="entry name" value="PSMA PROTEIN"/>
    <property type="match status" value="1"/>
</dbReference>
<dbReference type="GO" id="GO:0005886">
    <property type="term" value="C:plasma membrane"/>
    <property type="evidence" value="ECO:0007669"/>
    <property type="project" value="UniProtKB-SubCell"/>
</dbReference>
<comment type="subcellular location">
    <subcellularLocation>
        <location evidence="1">Cell membrane</location>
        <topology evidence="1">Multi-pass membrane protein</topology>
    </subcellularLocation>
</comment>
<feature type="transmembrane region" description="Helical" evidence="6">
    <location>
        <begin position="310"/>
        <end position="334"/>
    </location>
</feature>
<organism evidence="7 8">
    <name type="scientific">Dorea longicatena</name>
    <dbReference type="NCBI Taxonomy" id="88431"/>
    <lineage>
        <taxon>Bacteria</taxon>
        <taxon>Bacillati</taxon>
        <taxon>Bacillota</taxon>
        <taxon>Clostridia</taxon>
        <taxon>Lachnospirales</taxon>
        <taxon>Lachnospiraceae</taxon>
        <taxon>Dorea</taxon>
    </lineage>
</organism>
<dbReference type="Proteomes" id="UP000095597">
    <property type="component" value="Unassembled WGS sequence"/>
</dbReference>